<gene>
    <name evidence="3" type="ORF">Pme01_20090</name>
</gene>
<organism evidence="3 4">
    <name type="scientific">Planosporangium mesophilum</name>
    <dbReference type="NCBI Taxonomy" id="689768"/>
    <lineage>
        <taxon>Bacteria</taxon>
        <taxon>Bacillati</taxon>
        <taxon>Actinomycetota</taxon>
        <taxon>Actinomycetes</taxon>
        <taxon>Micromonosporales</taxon>
        <taxon>Micromonosporaceae</taxon>
        <taxon>Planosporangium</taxon>
    </lineage>
</organism>
<evidence type="ECO:0000256" key="1">
    <source>
        <dbReference type="SAM" id="MobiDB-lite"/>
    </source>
</evidence>
<dbReference type="InterPro" id="IPR016032">
    <property type="entry name" value="Sig_transdc_resp-reg_C-effctor"/>
</dbReference>
<feature type="region of interest" description="Disordered" evidence="1">
    <location>
        <begin position="1"/>
        <end position="53"/>
    </location>
</feature>
<dbReference type="SUPFAM" id="SSF46894">
    <property type="entry name" value="C-terminal effector domain of the bipartite response regulators"/>
    <property type="match status" value="1"/>
</dbReference>
<comment type="caution">
    <text evidence="3">The sequence shown here is derived from an EMBL/GenBank/DDBJ whole genome shotgun (WGS) entry which is preliminary data.</text>
</comment>
<dbReference type="InterPro" id="IPR000792">
    <property type="entry name" value="Tscrpt_reg_LuxR_C"/>
</dbReference>
<dbReference type="InterPro" id="IPR036388">
    <property type="entry name" value="WH-like_DNA-bd_sf"/>
</dbReference>
<dbReference type="GO" id="GO:0006355">
    <property type="term" value="P:regulation of DNA-templated transcription"/>
    <property type="evidence" value="ECO:0007669"/>
    <property type="project" value="InterPro"/>
</dbReference>
<reference evidence="3" key="1">
    <citation type="submission" date="2021-01" db="EMBL/GenBank/DDBJ databases">
        <title>Whole genome shotgun sequence of Planosporangium mesophilum NBRC 109066.</title>
        <authorList>
            <person name="Komaki H."/>
            <person name="Tamura T."/>
        </authorList>
    </citation>
    <scope>NUCLEOTIDE SEQUENCE</scope>
    <source>
        <strain evidence="3">NBRC 109066</strain>
    </source>
</reference>
<keyword evidence="4" id="KW-1185">Reference proteome</keyword>
<feature type="compositionally biased region" description="Basic and acidic residues" evidence="1">
    <location>
        <begin position="7"/>
        <end position="18"/>
    </location>
</feature>
<accession>A0A8J3TAQ4</accession>
<dbReference type="SMART" id="SM00421">
    <property type="entry name" value="HTH_LUXR"/>
    <property type="match status" value="1"/>
</dbReference>
<evidence type="ECO:0000313" key="4">
    <source>
        <dbReference type="Proteomes" id="UP000599074"/>
    </source>
</evidence>
<feature type="domain" description="HTH luxR-type" evidence="2">
    <location>
        <begin position="84"/>
        <end position="141"/>
    </location>
</feature>
<evidence type="ECO:0000313" key="3">
    <source>
        <dbReference type="EMBL" id="GII22412.1"/>
    </source>
</evidence>
<dbReference type="AlphaFoldDB" id="A0A8J3TAQ4"/>
<proteinExistence type="predicted"/>
<evidence type="ECO:0000259" key="2">
    <source>
        <dbReference type="SMART" id="SM00421"/>
    </source>
</evidence>
<sequence>MAAAGSRTEDMTVRDRSRSVRSTGRRGPPARRRSAYAHPRTRTEAAVSCHGGDWCDSERAGRVSIDPQAAAAAGDGDRPDHTPGADLAPEQRALLERLAKGQTIAAAAQAEFLSLRTAHRRIAQARQTLDAPTTREAVLRYRRTSGDGR</sequence>
<dbReference type="EMBL" id="BOON01000018">
    <property type="protein sequence ID" value="GII22412.1"/>
    <property type="molecule type" value="Genomic_DNA"/>
</dbReference>
<dbReference type="Proteomes" id="UP000599074">
    <property type="component" value="Unassembled WGS sequence"/>
</dbReference>
<feature type="region of interest" description="Disordered" evidence="1">
    <location>
        <begin position="65"/>
        <end position="87"/>
    </location>
</feature>
<dbReference type="Gene3D" id="1.10.10.10">
    <property type="entry name" value="Winged helix-like DNA-binding domain superfamily/Winged helix DNA-binding domain"/>
    <property type="match status" value="1"/>
</dbReference>
<protein>
    <recommendedName>
        <fullName evidence="2">HTH luxR-type domain-containing protein</fullName>
    </recommendedName>
</protein>
<dbReference type="GO" id="GO:0003677">
    <property type="term" value="F:DNA binding"/>
    <property type="evidence" value="ECO:0007669"/>
    <property type="project" value="InterPro"/>
</dbReference>
<name>A0A8J3TAQ4_9ACTN</name>